<reference evidence="15 16" key="1">
    <citation type="submission" date="2020-08" db="EMBL/GenBank/DDBJ databases">
        <title>A Genomic Blueprint of the Chicken Gut Microbiome.</title>
        <authorList>
            <person name="Gilroy R."/>
            <person name="Ravi A."/>
            <person name="Getino M."/>
            <person name="Pursley I."/>
            <person name="Horton D.L."/>
            <person name="Alikhan N.-F."/>
            <person name="Baker D."/>
            <person name="Gharbi K."/>
            <person name="Hall N."/>
            <person name="Watson M."/>
            <person name="Adriaenssens E.M."/>
            <person name="Foster-Nyarko E."/>
            <person name="Jarju S."/>
            <person name="Secka A."/>
            <person name="Antonio M."/>
            <person name="Oren A."/>
            <person name="Chaudhuri R."/>
            <person name="La Ragione R.M."/>
            <person name="Hildebrand F."/>
            <person name="Pallen M.J."/>
        </authorList>
    </citation>
    <scope>NUCLEOTIDE SEQUENCE [LARGE SCALE GENOMIC DNA]</scope>
    <source>
        <strain evidence="15 16">Sa1BUA8</strain>
    </source>
</reference>
<evidence type="ECO:0000313" key="16">
    <source>
        <dbReference type="Proteomes" id="UP000822993"/>
    </source>
</evidence>
<dbReference type="InterPro" id="IPR036097">
    <property type="entry name" value="HisK_dim/P_sf"/>
</dbReference>
<evidence type="ECO:0000256" key="11">
    <source>
        <dbReference type="SAM" id="MobiDB-lite"/>
    </source>
</evidence>
<dbReference type="Pfam" id="PF02518">
    <property type="entry name" value="HATPase_c"/>
    <property type="match status" value="1"/>
</dbReference>
<keyword evidence="16" id="KW-1185">Reference proteome</keyword>
<evidence type="ECO:0000256" key="5">
    <source>
        <dbReference type="ARBA" id="ARBA00022679"/>
    </source>
</evidence>
<feature type="transmembrane region" description="Helical" evidence="12">
    <location>
        <begin position="21"/>
        <end position="48"/>
    </location>
</feature>
<dbReference type="Gene3D" id="6.10.340.10">
    <property type="match status" value="1"/>
</dbReference>
<dbReference type="InterPro" id="IPR050428">
    <property type="entry name" value="TCS_sensor_his_kinase"/>
</dbReference>
<keyword evidence="10 12" id="KW-0472">Membrane</keyword>
<dbReference type="EMBL" id="JACSPN010000020">
    <property type="protein sequence ID" value="MBE7701469.1"/>
    <property type="molecule type" value="Genomic_DNA"/>
</dbReference>
<dbReference type="Gene3D" id="3.30.565.10">
    <property type="entry name" value="Histidine kinase-like ATPase, C-terminal domain"/>
    <property type="match status" value="1"/>
</dbReference>
<dbReference type="CDD" id="cd06225">
    <property type="entry name" value="HAMP"/>
    <property type="match status" value="1"/>
</dbReference>
<evidence type="ECO:0000256" key="8">
    <source>
        <dbReference type="ARBA" id="ARBA00022989"/>
    </source>
</evidence>
<dbReference type="PROSITE" id="PS50109">
    <property type="entry name" value="HIS_KIN"/>
    <property type="match status" value="1"/>
</dbReference>
<dbReference type="SUPFAM" id="SSF47384">
    <property type="entry name" value="Homodimeric domain of signal transducing histidine kinase"/>
    <property type="match status" value="1"/>
</dbReference>
<dbReference type="SUPFAM" id="SSF55874">
    <property type="entry name" value="ATPase domain of HSP90 chaperone/DNA topoisomerase II/histidine kinase"/>
    <property type="match status" value="1"/>
</dbReference>
<evidence type="ECO:0000256" key="9">
    <source>
        <dbReference type="ARBA" id="ARBA00023012"/>
    </source>
</evidence>
<dbReference type="InterPro" id="IPR005467">
    <property type="entry name" value="His_kinase_dom"/>
</dbReference>
<dbReference type="InterPro" id="IPR003661">
    <property type="entry name" value="HisK_dim/P_dom"/>
</dbReference>
<comment type="subcellular location">
    <subcellularLocation>
        <location evidence="2">Cell membrane</location>
    </subcellularLocation>
</comment>
<feature type="domain" description="HAMP" evidence="14">
    <location>
        <begin position="155"/>
        <end position="208"/>
    </location>
</feature>
<dbReference type="SMART" id="SM00388">
    <property type="entry name" value="HisKA"/>
    <property type="match status" value="1"/>
</dbReference>
<dbReference type="CDD" id="cd00075">
    <property type="entry name" value="HATPase"/>
    <property type="match status" value="1"/>
</dbReference>
<evidence type="ECO:0000256" key="3">
    <source>
        <dbReference type="ARBA" id="ARBA00012438"/>
    </source>
</evidence>
<keyword evidence="7 15" id="KW-0418">Kinase</keyword>
<sequence>MRPPRGIPARLLPRPTLRARLTAVYAGAFVVAGALLVAVLYVLLAAAIDRQPVDSVGVAVGAVEATEPGLYSTLDPSLSAGLVAGGTVPLQAAETVDPAMTGSTGSETFDDLRRIVEANNQEARDRTLRTVLTWSVVALLGIGVLAVGFGWVMSSRVLAPLHRITATARRVADDNLHERIAHTGPDDELKDLADTFDAMLERLDRAFDGQRRFVANASHELRTPLTITRTVLEVALDDPGTGRDARHLGTTLLAVNARQERLIDGLLTLAAADQSPLVPEPVDLAEVAAQAVATAGAPAREAGVALHVDTEPARTLGDPVLLERLVQNLVDNAVRYNEPGGRVAVVTRPGPGGTVEVAVSNTGPVVPSYEVEALFEPFRRLGRDGAVADRRGGYVRGGVGLGLSIVRSVAAAHGGQVTAEPREGGGLTVSARLPGLPEGDSAAGRPPSARGSTAQPGIGTGIGTGTSEPPSTVRRAPIWTIAGAGTNPPAISASP</sequence>
<dbReference type="PANTHER" id="PTHR45436:SF5">
    <property type="entry name" value="SENSOR HISTIDINE KINASE TRCS"/>
    <property type="match status" value="1"/>
</dbReference>
<evidence type="ECO:0000256" key="2">
    <source>
        <dbReference type="ARBA" id="ARBA00004236"/>
    </source>
</evidence>
<protein>
    <recommendedName>
        <fullName evidence="3">histidine kinase</fullName>
        <ecNumber evidence="3">2.7.13.3</ecNumber>
    </recommendedName>
</protein>
<keyword evidence="5" id="KW-0808">Transferase</keyword>
<dbReference type="SUPFAM" id="SSF158472">
    <property type="entry name" value="HAMP domain-like"/>
    <property type="match status" value="1"/>
</dbReference>
<name>A0A9D5Z0S6_9CELL</name>
<dbReference type="Pfam" id="PF00672">
    <property type="entry name" value="HAMP"/>
    <property type="match status" value="1"/>
</dbReference>
<evidence type="ECO:0000256" key="1">
    <source>
        <dbReference type="ARBA" id="ARBA00000085"/>
    </source>
</evidence>
<comment type="catalytic activity">
    <reaction evidence="1">
        <text>ATP + protein L-histidine = ADP + protein N-phospho-L-histidine.</text>
        <dbReference type="EC" id="2.7.13.3"/>
    </reaction>
</comment>
<feature type="region of interest" description="Disordered" evidence="11">
    <location>
        <begin position="416"/>
        <end position="495"/>
    </location>
</feature>
<gene>
    <name evidence="15" type="ORF">H9623_14345</name>
</gene>
<dbReference type="AlphaFoldDB" id="A0A9D5Z0S6"/>
<dbReference type="GO" id="GO:0000155">
    <property type="term" value="F:phosphorelay sensor kinase activity"/>
    <property type="evidence" value="ECO:0007669"/>
    <property type="project" value="InterPro"/>
</dbReference>
<dbReference type="InterPro" id="IPR003660">
    <property type="entry name" value="HAMP_dom"/>
</dbReference>
<comment type="caution">
    <text evidence="15">The sequence shown here is derived from an EMBL/GenBank/DDBJ whole genome shotgun (WGS) entry which is preliminary data.</text>
</comment>
<dbReference type="SMART" id="SM00304">
    <property type="entry name" value="HAMP"/>
    <property type="match status" value="1"/>
</dbReference>
<keyword evidence="8 12" id="KW-1133">Transmembrane helix</keyword>
<dbReference type="Gene3D" id="1.10.287.130">
    <property type="match status" value="1"/>
</dbReference>
<feature type="domain" description="Histidine kinase" evidence="13">
    <location>
        <begin position="216"/>
        <end position="437"/>
    </location>
</feature>
<dbReference type="PRINTS" id="PR00344">
    <property type="entry name" value="BCTRLSENSOR"/>
</dbReference>
<dbReference type="SMART" id="SM00387">
    <property type="entry name" value="HATPase_c"/>
    <property type="match status" value="1"/>
</dbReference>
<dbReference type="Pfam" id="PF00512">
    <property type="entry name" value="HisKA"/>
    <property type="match status" value="1"/>
</dbReference>
<evidence type="ECO:0000256" key="6">
    <source>
        <dbReference type="ARBA" id="ARBA00022692"/>
    </source>
</evidence>
<dbReference type="EC" id="2.7.13.3" evidence="3"/>
<evidence type="ECO:0000259" key="13">
    <source>
        <dbReference type="PROSITE" id="PS50109"/>
    </source>
</evidence>
<dbReference type="InterPro" id="IPR004358">
    <property type="entry name" value="Sig_transdc_His_kin-like_C"/>
</dbReference>
<evidence type="ECO:0000256" key="7">
    <source>
        <dbReference type="ARBA" id="ARBA00022777"/>
    </source>
</evidence>
<evidence type="ECO:0000256" key="4">
    <source>
        <dbReference type="ARBA" id="ARBA00022553"/>
    </source>
</evidence>
<dbReference type="Proteomes" id="UP000822993">
    <property type="component" value="Unassembled WGS sequence"/>
</dbReference>
<dbReference type="InterPro" id="IPR036890">
    <property type="entry name" value="HATPase_C_sf"/>
</dbReference>
<evidence type="ECO:0000313" key="15">
    <source>
        <dbReference type="EMBL" id="MBE7701469.1"/>
    </source>
</evidence>
<dbReference type="InterPro" id="IPR003594">
    <property type="entry name" value="HATPase_dom"/>
</dbReference>
<evidence type="ECO:0000256" key="12">
    <source>
        <dbReference type="SAM" id="Phobius"/>
    </source>
</evidence>
<dbReference type="PROSITE" id="PS50885">
    <property type="entry name" value="HAMP"/>
    <property type="match status" value="1"/>
</dbReference>
<keyword evidence="4" id="KW-0597">Phosphoprotein</keyword>
<feature type="transmembrane region" description="Helical" evidence="12">
    <location>
        <begin position="131"/>
        <end position="153"/>
    </location>
</feature>
<keyword evidence="6 12" id="KW-0812">Transmembrane</keyword>
<accession>A0A9D5Z0S6</accession>
<dbReference type="GO" id="GO:0005886">
    <property type="term" value="C:plasma membrane"/>
    <property type="evidence" value="ECO:0007669"/>
    <property type="project" value="UniProtKB-SubCell"/>
</dbReference>
<evidence type="ECO:0000259" key="14">
    <source>
        <dbReference type="PROSITE" id="PS50885"/>
    </source>
</evidence>
<dbReference type="CDD" id="cd00082">
    <property type="entry name" value="HisKA"/>
    <property type="match status" value="1"/>
</dbReference>
<proteinExistence type="predicted"/>
<organism evidence="15 16">
    <name type="scientific">Oerskovia douganii</name>
    <dbReference type="NCBI Taxonomy" id="2762210"/>
    <lineage>
        <taxon>Bacteria</taxon>
        <taxon>Bacillati</taxon>
        <taxon>Actinomycetota</taxon>
        <taxon>Actinomycetes</taxon>
        <taxon>Micrococcales</taxon>
        <taxon>Cellulomonadaceae</taxon>
        <taxon>Oerskovia</taxon>
    </lineage>
</organism>
<dbReference type="PANTHER" id="PTHR45436">
    <property type="entry name" value="SENSOR HISTIDINE KINASE YKOH"/>
    <property type="match status" value="1"/>
</dbReference>
<evidence type="ECO:0000256" key="10">
    <source>
        <dbReference type="ARBA" id="ARBA00023136"/>
    </source>
</evidence>
<keyword evidence="9" id="KW-0902">Two-component regulatory system</keyword>